<accession>A0A1D2VL01</accession>
<dbReference type="InParanoid" id="A0A1D2VL01"/>
<dbReference type="Gene3D" id="3.40.50.1000">
    <property type="entry name" value="HAD superfamily/HAD-like"/>
    <property type="match status" value="1"/>
</dbReference>
<keyword evidence="2" id="KW-1185">Reference proteome</keyword>
<feature type="non-terminal residue" evidence="1">
    <location>
        <position position="324"/>
    </location>
</feature>
<reference evidence="2" key="1">
    <citation type="submission" date="2016-05" db="EMBL/GenBank/DDBJ databases">
        <title>Comparative genomics of biotechnologically important yeasts.</title>
        <authorList>
            <consortium name="DOE Joint Genome Institute"/>
            <person name="Riley R."/>
            <person name="Haridas S."/>
            <person name="Wolfe K.H."/>
            <person name="Lopes M.R."/>
            <person name="Hittinger C.T."/>
            <person name="Goker M."/>
            <person name="Salamov A."/>
            <person name="Wisecaver J."/>
            <person name="Long T.M."/>
            <person name="Aerts A.L."/>
            <person name="Barry K."/>
            <person name="Choi C."/>
            <person name="Clum A."/>
            <person name="Coughlan A.Y."/>
            <person name="Deshpande S."/>
            <person name="Douglass A.P."/>
            <person name="Hanson S.J."/>
            <person name="Klenk H.-P."/>
            <person name="Labutti K."/>
            <person name="Lapidus A."/>
            <person name="Lindquist E."/>
            <person name="Lipzen A."/>
            <person name="Meier-Kolthoff J.P."/>
            <person name="Ohm R.A."/>
            <person name="Otillar R.P."/>
            <person name="Pangilinan J."/>
            <person name="Peng Y."/>
            <person name="Rokas A."/>
            <person name="Rosa C.A."/>
            <person name="Scheuner C."/>
            <person name="Sibirny A.A."/>
            <person name="Slot J.C."/>
            <person name="Stielow J.B."/>
            <person name="Sun H."/>
            <person name="Kurtzman C.P."/>
            <person name="Blackwell M."/>
            <person name="Grigoriev I.V."/>
            <person name="Jeffries T.W."/>
        </authorList>
    </citation>
    <scope>NUCLEOTIDE SEQUENCE [LARGE SCALE GENOMIC DNA]</scope>
    <source>
        <strain evidence="2">DSM 1968</strain>
    </source>
</reference>
<proteinExistence type="predicted"/>
<feature type="non-terminal residue" evidence="1">
    <location>
        <position position="1"/>
    </location>
</feature>
<dbReference type="PANTHER" id="PTHR46191:SF2">
    <property type="entry name" value="HALOACID DEHALOGENASE-LIKE HYDROLASE DOMAIN-CONTAINING PROTEIN 3"/>
    <property type="match status" value="1"/>
</dbReference>
<dbReference type="FunCoup" id="A0A1D2VL01">
    <property type="interactions" value="157"/>
</dbReference>
<evidence type="ECO:0000313" key="1">
    <source>
        <dbReference type="EMBL" id="ODV62272.1"/>
    </source>
</evidence>
<dbReference type="Proteomes" id="UP000095038">
    <property type="component" value="Unassembled WGS sequence"/>
</dbReference>
<dbReference type="RefSeq" id="XP_020048579.1">
    <property type="nucleotide sequence ID" value="XM_020189619.2"/>
</dbReference>
<dbReference type="InterPro" id="IPR036412">
    <property type="entry name" value="HAD-like_sf"/>
</dbReference>
<dbReference type="AlphaFoldDB" id="A0A1D2VL01"/>
<name>A0A1D2VL01_9ASCO</name>
<dbReference type="Pfam" id="PF13242">
    <property type="entry name" value="Hydrolase_like"/>
    <property type="match status" value="1"/>
</dbReference>
<protein>
    <recommendedName>
        <fullName evidence="3">HAD-like protein</fullName>
    </recommendedName>
</protein>
<organism evidence="1 2">
    <name type="scientific">Ascoidea rubescens DSM 1968</name>
    <dbReference type="NCBI Taxonomy" id="1344418"/>
    <lineage>
        <taxon>Eukaryota</taxon>
        <taxon>Fungi</taxon>
        <taxon>Dikarya</taxon>
        <taxon>Ascomycota</taxon>
        <taxon>Saccharomycotina</taxon>
        <taxon>Saccharomycetes</taxon>
        <taxon>Ascoideaceae</taxon>
        <taxon>Ascoidea</taxon>
    </lineage>
</organism>
<dbReference type="GeneID" id="30963255"/>
<dbReference type="EMBL" id="KV454477">
    <property type="protein sequence ID" value="ODV62272.1"/>
    <property type="molecule type" value="Genomic_DNA"/>
</dbReference>
<dbReference type="OrthoDB" id="444127at2759"/>
<dbReference type="STRING" id="1344418.A0A1D2VL01"/>
<gene>
    <name evidence="1" type="ORF">ASCRUDRAFT_20059</name>
</gene>
<dbReference type="InterPro" id="IPR023214">
    <property type="entry name" value="HAD_sf"/>
</dbReference>
<dbReference type="SUPFAM" id="SSF56784">
    <property type="entry name" value="HAD-like"/>
    <property type="match status" value="1"/>
</dbReference>
<evidence type="ECO:0008006" key="3">
    <source>
        <dbReference type="Google" id="ProtNLM"/>
    </source>
</evidence>
<dbReference type="Gene3D" id="1.10.150.720">
    <property type="entry name" value="Haloacid dehalogenase-like hydrolase"/>
    <property type="match status" value="1"/>
</dbReference>
<sequence>PKIISFDAFGTLYTPIKPSVTQYYEIASLPYYNYHKPLAQLNKDFGVYFKYLYKKYPNYGKYSNIFEHADYWWAYLIRKLFEPYVVSNKFLNHLLNDLTFNAYSTFDDLKYISRKLKDIDLNNYNNEIGNMEKMKTKDNKIIFVVISNGDPRVKLILDSLKLSYKPNQNHNSQSFFNENFVFISYDIDLFKPDKKFFDYVLKSLISKGLIINYDNNNIENLQILLKSCWHIGDEYGKDVLGAKNAGWNAILVDRRNNFGFFSKRNVFPKEKLDLIDQKSTMSLATMDESQTNFKLDLIDEKLVITEDKTIIVKDLWQLGRVFNI</sequence>
<dbReference type="GO" id="GO:0005634">
    <property type="term" value="C:nucleus"/>
    <property type="evidence" value="ECO:0007669"/>
    <property type="project" value="TreeGrafter"/>
</dbReference>
<dbReference type="InterPro" id="IPR051828">
    <property type="entry name" value="HAD-like_hydrolase_domain"/>
</dbReference>
<evidence type="ECO:0000313" key="2">
    <source>
        <dbReference type="Proteomes" id="UP000095038"/>
    </source>
</evidence>
<dbReference type="PANTHER" id="PTHR46191">
    <property type="match status" value="1"/>
</dbReference>
<dbReference type="InterPro" id="IPR044924">
    <property type="entry name" value="HAD-SF_hydro_IA_REG-2-like_cap"/>
</dbReference>